<comment type="caution">
    <text evidence="2">The sequence shown here is derived from an EMBL/GenBank/DDBJ whole genome shotgun (WGS) entry which is preliminary data.</text>
</comment>
<dbReference type="EMBL" id="PHNJ01000002">
    <property type="protein sequence ID" value="TYL39714.1"/>
    <property type="molecule type" value="Genomic_DNA"/>
</dbReference>
<keyword evidence="1" id="KW-0472">Membrane</keyword>
<feature type="transmembrane region" description="Helical" evidence="1">
    <location>
        <begin position="108"/>
        <end position="127"/>
    </location>
</feature>
<gene>
    <name evidence="2" type="ORF">CV102_05360</name>
</gene>
<feature type="transmembrane region" description="Helical" evidence="1">
    <location>
        <begin position="139"/>
        <end position="158"/>
    </location>
</feature>
<protein>
    <submittedName>
        <fullName evidence="2">Uncharacterized protein</fullName>
    </submittedName>
</protein>
<dbReference type="RefSeq" id="WP_148856846.1">
    <property type="nucleotide sequence ID" value="NZ_PHNJ01000002.1"/>
</dbReference>
<organism evidence="2 3">
    <name type="scientific">Natronococcus pandeyae</name>
    <dbReference type="NCBI Taxonomy" id="2055836"/>
    <lineage>
        <taxon>Archaea</taxon>
        <taxon>Methanobacteriati</taxon>
        <taxon>Methanobacteriota</taxon>
        <taxon>Stenosarchaea group</taxon>
        <taxon>Halobacteria</taxon>
        <taxon>Halobacteriales</taxon>
        <taxon>Natrialbaceae</taxon>
        <taxon>Natronococcus</taxon>
    </lineage>
</organism>
<evidence type="ECO:0000313" key="2">
    <source>
        <dbReference type="EMBL" id="TYL39714.1"/>
    </source>
</evidence>
<feature type="transmembrane region" description="Helical" evidence="1">
    <location>
        <begin position="82"/>
        <end position="102"/>
    </location>
</feature>
<evidence type="ECO:0000313" key="3">
    <source>
        <dbReference type="Proteomes" id="UP000766904"/>
    </source>
</evidence>
<evidence type="ECO:0000256" key="1">
    <source>
        <dbReference type="SAM" id="Phobius"/>
    </source>
</evidence>
<dbReference type="Proteomes" id="UP000766904">
    <property type="component" value="Unassembled WGS sequence"/>
</dbReference>
<keyword evidence="1" id="KW-0812">Transmembrane</keyword>
<accession>A0A8J8TTC6</accession>
<dbReference type="OrthoDB" id="308278at2157"/>
<feature type="transmembrane region" description="Helical" evidence="1">
    <location>
        <begin position="164"/>
        <end position="182"/>
    </location>
</feature>
<feature type="transmembrane region" description="Helical" evidence="1">
    <location>
        <begin position="21"/>
        <end position="40"/>
    </location>
</feature>
<keyword evidence="1" id="KW-1133">Transmembrane helix</keyword>
<sequence>MVQYEQQRKIAIDRPWIRASGVGALVGGAMTAILGAIALTDPAPWVYDIIDPLAVVAFVLLALALPAYYVHEHAGFGRIGSIGFGLMAVGMVVVAVAFPALFVAEQAFLAFVGGFLAALVGAMIYGYSMRKSGSGSRSAAGLLVAALPVGLAVSLGLASITGGIVPPWAGPMVLFGLAWAALGRDLAK</sequence>
<proteinExistence type="predicted"/>
<dbReference type="AlphaFoldDB" id="A0A8J8TTC6"/>
<name>A0A8J8TTC6_9EURY</name>
<feature type="transmembrane region" description="Helical" evidence="1">
    <location>
        <begin position="52"/>
        <end position="70"/>
    </location>
</feature>
<keyword evidence="3" id="KW-1185">Reference proteome</keyword>
<reference evidence="2" key="1">
    <citation type="submission" date="2017-11" db="EMBL/GenBank/DDBJ databases">
        <authorList>
            <person name="Kajale S.C."/>
            <person name="Sharma A."/>
        </authorList>
    </citation>
    <scope>NUCLEOTIDE SEQUENCE</scope>
    <source>
        <strain evidence="2">LS1_42</strain>
    </source>
</reference>